<keyword evidence="4" id="KW-0997">Cell inner membrane</keyword>
<dbReference type="EMBL" id="UINC01013607">
    <property type="protein sequence ID" value="SVA58678.1"/>
    <property type="molecule type" value="Genomic_DNA"/>
</dbReference>
<evidence type="ECO:0000313" key="13">
    <source>
        <dbReference type="EMBL" id="SVA58678.1"/>
    </source>
</evidence>
<evidence type="ECO:0000259" key="12">
    <source>
        <dbReference type="Pfam" id="PF00892"/>
    </source>
</evidence>
<evidence type="ECO:0000256" key="9">
    <source>
        <dbReference type="ARBA" id="ARBA00023098"/>
    </source>
</evidence>
<evidence type="ECO:0000256" key="10">
    <source>
        <dbReference type="ARBA" id="ARBA00023136"/>
    </source>
</evidence>
<evidence type="ECO:0000256" key="2">
    <source>
        <dbReference type="ARBA" id="ARBA00022475"/>
    </source>
</evidence>
<keyword evidence="6 11" id="KW-0812">Transmembrane</keyword>
<dbReference type="PANTHER" id="PTHR30561">
    <property type="entry name" value="SMR FAMILY PROTON-DEPENDENT DRUG EFFLUX TRANSPORTER SUGE"/>
    <property type="match status" value="1"/>
</dbReference>
<keyword evidence="2" id="KW-1003">Cell membrane</keyword>
<evidence type="ECO:0000256" key="4">
    <source>
        <dbReference type="ARBA" id="ARBA00022519"/>
    </source>
</evidence>
<name>A0A381X2A0_9ZZZZ</name>
<dbReference type="AlphaFoldDB" id="A0A381X2A0"/>
<dbReference type="GO" id="GO:0022857">
    <property type="term" value="F:transmembrane transporter activity"/>
    <property type="evidence" value="ECO:0007669"/>
    <property type="project" value="InterPro"/>
</dbReference>
<keyword evidence="5" id="KW-0441">Lipid A biosynthesis</keyword>
<keyword evidence="7" id="KW-0448">Lipopolysaccharide biosynthesis</keyword>
<feature type="transmembrane region" description="Helical" evidence="11">
    <location>
        <begin position="215"/>
        <end position="233"/>
    </location>
</feature>
<sequence>VGLSGLGFLLPTIVLHVLYFNLLARGYAQGDLSLVYPVARGMGPMLVPVLAVIFLSETIASLAIVGIAAIIGGIYTISWWGNFHQVLRSPLLFFRSAGMRYAVLTGLTIAAYSIVDKEGVGHVQPLLYMYFLGTGTAVMLAPYILVQKGTVAVMAEWRANALPITVAGLLTFAAYGLALTAFSLSRVSYVSPAREVGIVIGVMMGVFLLKEPFGGGRLLGSGFIVCGLVMIALSP</sequence>
<evidence type="ECO:0000256" key="5">
    <source>
        <dbReference type="ARBA" id="ARBA00022556"/>
    </source>
</evidence>
<feature type="transmembrane region" description="Helical" evidence="11">
    <location>
        <begin position="127"/>
        <end position="146"/>
    </location>
</feature>
<feature type="domain" description="EamA" evidence="12">
    <location>
        <begin position="98"/>
        <end position="232"/>
    </location>
</feature>
<feature type="transmembrane region" description="Helical" evidence="11">
    <location>
        <begin position="98"/>
        <end position="115"/>
    </location>
</feature>
<protein>
    <recommendedName>
        <fullName evidence="12">EamA domain-containing protein</fullName>
    </recommendedName>
</protein>
<feature type="transmembrane region" description="Helical" evidence="11">
    <location>
        <begin position="45"/>
        <end position="78"/>
    </location>
</feature>
<evidence type="ECO:0000256" key="8">
    <source>
        <dbReference type="ARBA" id="ARBA00022989"/>
    </source>
</evidence>
<dbReference type="PANTHER" id="PTHR30561:SF9">
    <property type="entry name" value="4-AMINO-4-DEOXY-L-ARABINOSE-PHOSPHOUNDECAPRENOL FLIPPASE SUBUNIT ARNF-RELATED"/>
    <property type="match status" value="1"/>
</dbReference>
<gene>
    <name evidence="13" type="ORF">METZ01_LOCUS111532</name>
</gene>
<keyword evidence="10 11" id="KW-0472">Membrane</keyword>
<comment type="subcellular location">
    <subcellularLocation>
        <location evidence="1">Cell membrane</location>
        <topology evidence="1">Multi-pass membrane protein</topology>
    </subcellularLocation>
</comment>
<feature type="non-terminal residue" evidence="13">
    <location>
        <position position="1"/>
    </location>
</feature>
<dbReference type="GO" id="GO:0005886">
    <property type="term" value="C:plasma membrane"/>
    <property type="evidence" value="ECO:0007669"/>
    <property type="project" value="UniProtKB-SubCell"/>
</dbReference>
<dbReference type="InterPro" id="IPR000390">
    <property type="entry name" value="Small_drug/metabolite_transptr"/>
</dbReference>
<keyword evidence="9" id="KW-0443">Lipid metabolism</keyword>
<accession>A0A381X2A0</accession>
<evidence type="ECO:0000256" key="3">
    <source>
        <dbReference type="ARBA" id="ARBA00022516"/>
    </source>
</evidence>
<feature type="transmembrane region" description="Helical" evidence="11">
    <location>
        <begin position="189"/>
        <end position="209"/>
    </location>
</feature>
<feature type="transmembrane region" description="Helical" evidence="11">
    <location>
        <begin position="161"/>
        <end position="182"/>
    </location>
</feature>
<dbReference type="Pfam" id="PF00892">
    <property type="entry name" value="EamA"/>
    <property type="match status" value="1"/>
</dbReference>
<evidence type="ECO:0000256" key="6">
    <source>
        <dbReference type="ARBA" id="ARBA00022692"/>
    </source>
</evidence>
<evidence type="ECO:0000256" key="11">
    <source>
        <dbReference type="SAM" id="Phobius"/>
    </source>
</evidence>
<dbReference type="GO" id="GO:0009103">
    <property type="term" value="P:lipopolysaccharide biosynthetic process"/>
    <property type="evidence" value="ECO:0007669"/>
    <property type="project" value="UniProtKB-KW"/>
</dbReference>
<proteinExistence type="predicted"/>
<keyword evidence="3" id="KW-0444">Lipid biosynthesis</keyword>
<keyword evidence="8 11" id="KW-1133">Transmembrane helix</keyword>
<dbReference type="InterPro" id="IPR000620">
    <property type="entry name" value="EamA_dom"/>
</dbReference>
<organism evidence="13">
    <name type="scientific">marine metagenome</name>
    <dbReference type="NCBI Taxonomy" id="408172"/>
    <lineage>
        <taxon>unclassified sequences</taxon>
        <taxon>metagenomes</taxon>
        <taxon>ecological metagenomes</taxon>
    </lineage>
</organism>
<dbReference type="Gene3D" id="1.10.3730.20">
    <property type="match status" value="2"/>
</dbReference>
<evidence type="ECO:0000256" key="1">
    <source>
        <dbReference type="ARBA" id="ARBA00004651"/>
    </source>
</evidence>
<reference evidence="13" key="1">
    <citation type="submission" date="2018-05" db="EMBL/GenBank/DDBJ databases">
        <authorList>
            <person name="Lanie J.A."/>
            <person name="Ng W.-L."/>
            <person name="Kazmierczak K.M."/>
            <person name="Andrzejewski T.M."/>
            <person name="Davidsen T.M."/>
            <person name="Wayne K.J."/>
            <person name="Tettelin H."/>
            <person name="Glass J.I."/>
            <person name="Rusch D."/>
            <person name="Podicherti R."/>
            <person name="Tsui H.-C.T."/>
            <person name="Winkler M.E."/>
        </authorList>
    </citation>
    <scope>NUCLEOTIDE SEQUENCE</scope>
</reference>
<dbReference type="InterPro" id="IPR037185">
    <property type="entry name" value="EmrE-like"/>
</dbReference>
<feature type="transmembrane region" description="Helical" evidence="11">
    <location>
        <begin position="6"/>
        <end position="24"/>
    </location>
</feature>
<evidence type="ECO:0000256" key="7">
    <source>
        <dbReference type="ARBA" id="ARBA00022985"/>
    </source>
</evidence>
<dbReference type="SUPFAM" id="SSF103481">
    <property type="entry name" value="Multidrug resistance efflux transporter EmrE"/>
    <property type="match status" value="2"/>
</dbReference>